<evidence type="ECO:0000256" key="1">
    <source>
        <dbReference type="SAM" id="Coils"/>
    </source>
</evidence>
<evidence type="ECO:0000313" key="3">
    <source>
        <dbReference type="Proteomes" id="UP001470230"/>
    </source>
</evidence>
<protein>
    <recommendedName>
        <fullName evidence="4">G domain-containing protein</fullName>
    </recommendedName>
</protein>
<sequence>MFQILLNLLSQNKNLVIFIGREEIGKSTTINSLLGVKFQCNENNDRILEPVKGSKPQAPMGSDERIGLMCTVFPAVYKDPQEDIYYLDTQGFFGSNKDPDEVAAASILLDAAIKSAASIRIVFLEDFQQFSKGLNAITGTVNILNKVILTDDAPMYCLFNRYLPSEASASRYYRSTEEQRNVIINKELQNITKKLLTTAQLNTDMLAQKLQQMTQTSQIQQPISEESQINLSDEIKERITNKEDITILMSEFNSVRIAHVINSNFQEGRYGYIDPKSDFSVNNLRNAIMNLPFVEKDVFSFNFCDEKRENFARNFEEILRDQISPLIRDICFALKYPQNLIQNIIEEQQKELDLNQSLLTNVNNCIEVDLDEIEQELKNRKTELKNSILELEQNGNKIDQEIDRIINDDLIEVRYRIINPIFTIVKYDYHIPFVGIKESYSNCILRHPSNFDANKFNVTKVFDQNNIVMHYDLKNKGNPLYEYEVLYSNIYTISNFFVRSLFQTKNFASTNFGNVTFYVRNQDYEKETLNELQKDKLNNKRLLLARQDDLKKIEKKIAENTKEILSGNIDDIQNGLSKLNDILNFVQRITEKWNARNEEDEIFTTVRDQFSAYNEISKMLYPSSVHNESVRHFMNLFDRLDNITTETDNISFIQLINSYNSIITFE</sequence>
<evidence type="ECO:0008006" key="4">
    <source>
        <dbReference type="Google" id="ProtNLM"/>
    </source>
</evidence>
<reference evidence="2 3" key="1">
    <citation type="submission" date="2024-04" db="EMBL/GenBank/DDBJ databases">
        <title>Tritrichomonas musculus Genome.</title>
        <authorList>
            <person name="Alves-Ferreira E."/>
            <person name="Grigg M."/>
            <person name="Lorenzi H."/>
            <person name="Galac M."/>
        </authorList>
    </citation>
    <scope>NUCLEOTIDE SEQUENCE [LARGE SCALE GENOMIC DNA]</scope>
    <source>
        <strain evidence="2 3">EAF2021</strain>
    </source>
</reference>
<dbReference type="InterPro" id="IPR027417">
    <property type="entry name" value="P-loop_NTPase"/>
</dbReference>
<organism evidence="2 3">
    <name type="scientific">Tritrichomonas musculus</name>
    <dbReference type="NCBI Taxonomy" id="1915356"/>
    <lineage>
        <taxon>Eukaryota</taxon>
        <taxon>Metamonada</taxon>
        <taxon>Parabasalia</taxon>
        <taxon>Tritrichomonadida</taxon>
        <taxon>Tritrichomonadidae</taxon>
        <taxon>Tritrichomonas</taxon>
    </lineage>
</organism>
<accession>A0ABR2L0B2</accession>
<dbReference type="SUPFAM" id="SSF52540">
    <property type="entry name" value="P-loop containing nucleoside triphosphate hydrolases"/>
    <property type="match status" value="1"/>
</dbReference>
<evidence type="ECO:0000313" key="2">
    <source>
        <dbReference type="EMBL" id="KAK8896800.1"/>
    </source>
</evidence>
<keyword evidence="3" id="KW-1185">Reference proteome</keyword>
<gene>
    <name evidence="2" type="ORF">M9Y10_014721</name>
</gene>
<dbReference type="Gene3D" id="3.40.50.300">
    <property type="entry name" value="P-loop containing nucleotide triphosphate hydrolases"/>
    <property type="match status" value="1"/>
</dbReference>
<proteinExistence type="predicted"/>
<keyword evidence="1" id="KW-0175">Coiled coil</keyword>
<comment type="caution">
    <text evidence="2">The sequence shown here is derived from an EMBL/GenBank/DDBJ whole genome shotgun (WGS) entry which is preliminary data.</text>
</comment>
<dbReference type="EMBL" id="JAPFFF010000002">
    <property type="protein sequence ID" value="KAK8896800.1"/>
    <property type="molecule type" value="Genomic_DNA"/>
</dbReference>
<name>A0ABR2L0B2_9EUKA</name>
<dbReference type="Proteomes" id="UP001470230">
    <property type="component" value="Unassembled WGS sequence"/>
</dbReference>
<feature type="coiled-coil region" evidence="1">
    <location>
        <begin position="363"/>
        <end position="401"/>
    </location>
</feature>